<sequence length="112" mass="12580">MAQTSIPYTHYDLQDIREGVVIEITLSAIANVRLMTHADFDLFKNARNHKFLGGVAKKSPIRLKIPKDAHWHVVIDMEGHKGTVESSIRVVPKPKAPAGPRFFPPSRQSAQR</sequence>
<dbReference type="InterPro" id="IPR015073">
    <property type="entry name" value="DUF1883"/>
</dbReference>
<dbReference type="Gene3D" id="4.10.1210.10">
    <property type="entry name" value="Atu1913-like"/>
    <property type="match status" value="1"/>
</dbReference>
<dbReference type="InterPro" id="IPR036488">
    <property type="entry name" value="DUF1883-like_sf"/>
</dbReference>
<dbReference type="EMBL" id="OBQD01000017">
    <property type="protein sequence ID" value="SOC45647.1"/>
    <property type="molecule type" value="Genomic_DNA"/>
</dbReference>
<dbReference type="OrthoDB" id="370892at2"/>
<gene>
    <name evidence="3" type="ORF">SAMN05892877_11732</name>
</gene>
<keyword evidence="4" id="KW-1185">Reference proteome</keyword>
<reference evidence="3 4" key="1">
    <citation type="submission" date="2017-08" db="EMBL/GenBank/DDBJ databases">
        <authorList>
            <person name="de Groot N.N."/>
        </authorList>
    </citation>
    <scope>NUCLEOTIDE SEQUENCE [LARGE SCALE GENOMIC DNA]</scope>
    <source>
        <strain evidence="3 4">JC85</strain>
    </source>
</reference>
<accession>A0A285UVD8</accession>
<evidence type="ECO:0000313" key="3">
    <source>
        <dbReference type="EMBL" id="SOC45647.1"/>
    </source>
</evidence>
<name>A0A285UVD8_9HYPH</name>
<evidence type="ECO:0000259" key="2">
    <source>
        <dbReference type="Pfam" id="PF08980"/>
    </source>
</evidence>
<feature type="domain" description="DUF1883" evidence="2">
    <location>
        <begin position="8"/>
        <end position="94"/>
    </location>
</feature>
<dbReference type="SUPFAM" id="SSF141099">
    <property type="entry name" value="Atu1913-like"/>
    <property type="match status" value="1"/>
</dbReference>
<protein>
    <submittedName>
        <fullName evidence="3">Uncharacterized protein DUF1883</fullName>
    </submittedName>
</protein>
<evidence type="ECO:0000313" key="4">
    <source>
        <dbReference type="Proteomes" id="UP000219167"/>
    </source>
</evidence>
<evidence type="ECO:0000256" key="1">
    <source>
        <dbReference type="SAM" id="MobiDB-lite"/>
    </source>
</evidence>
<proteinExistence type="predicted"/>
<dbReference type="Pfam" id="PF08980">
    <property type="entry name" value="DUF1883"/>
    <property type="match status" value="1"/>
</dbReference>
<feature type="region of interest" description="Disordered" evidence="1">
    <location>
        <begin position="91"/>
        <end position="112"/>
    </location>
</feature>
<dbReference type="RefSeq" id="WP_097142094.1">
    <property type="nucleotide sequence ID" value="NZ_OBQD01000017.1"/>
</dbReference>
<dbReference type="Proteomes" id="UP000219167">
    <property type="component" value="Unassembled WGS sequence"/>
</dbReference>
<organism evidence="3 4">
    <name type="scientific">Rhizobium subbaraonis</name>
    <dbReference type="NCBI Taxonomy" id="908946"/>
    <lineage>
        <taxon>Bacteria</taxon>
        <taxon>Pseudomonadati</taxon>
        <taxon>Pseudomonadota</taxon>
        <taxon>Alphaproteobacteria</taxon>
        <taxon>Hyphomicrobiales</taxon>
        <taxon>Rhizobiaceae</taxon>
        <taxon>Rhizobium/Agrobacterium group</taxon>
        <taxon>Rhizobium</taxon>
    </lineage>
</organism>
<dbReference type="AlphaFoldDB" id="A0A285UVD8"/>